<keyword evidence="1 4" id="KW-0238">DNA-binding</keyword>
<feature type="region of interest" description="Disordered" evidence="6">
    <location>
        <begin position="394"/>
        <end position="419"/>
    </location>
</feature>
<protein>
    <submittedName>
        <fullName evidence="9">Putative RNA-directed DNA polymerase from transposon BS</fullName>
    </submittedName>
</protein>
<evidence type="ECO:0000256" key="6">
    <source>
        <dbReference type="SAM" id="MobiDB-lite"/>
    </source>
</evidence>
<keyword evidence="3 4" id="KW-0539">Nucleus</keyword>
<dbReference type="SUPFAM" id="SSF46689">
    <property type="entry name" value="Homeodomain-like"/>
    <property type="match status" value="1"/>
</dbReference>
<keyword evidence="10" id="KW-1185">Reference proteome</keyword>
<dbReference type="GO" id="GO:0005634">
    <property type="term" value="C:nucleus"/>
    <property type="evidence" value="ECO:0007669"/>
    <property type="project" value="UniProtKB-SubCell"/>
</dbReference>
<dbReference type="PROSITE" id="PS00027">
    <property type="entry name" value="HOMEOBOX_1"/>
    <property type="match status" value="1"/>
</dbReference>
<comment type="subcellular location">
    <subcellularLocation>
        <location evidence="4 5">Nucleus</location>
    </subcellularLocation>
</comment>
<dbReference type="AlphaFoldDB" id="A0A2B4S6Z6"/>
<evidence type="ECO:0000256" key="5">
    <source>
        <dbReference type="RuleBase" id="RU000682"/>
    </source>
</evidence>
<dbReference type="CDD" id="cd00086">
    <property type="entry name" value="homeodomain"/>
    <property type="match status" value="1"/>
</dbReference>
<dbReference type="SMART" id="SM00389">
    <property type="entry name" value="HOX"/>
    <property type="match status" value="1"/>
</dbReference>
<feature type="domain" description="Reverse transcriptase" evidence="8">
    <location>
        <begin position="24"/>
        <end position="265"/>
    </location>
</feature>
<organism evidence="9 10">
    <name type="scientific">Stylophora pistillata</name>
    <name type="common">Smooth cauliflower coral</name>
    <dbReference type="NCBI Taxonomy" id="50429"/>
    <lineage>
        <taxon>Eukaryota</taxon>
        <taxon>Metazoa</taxon>
        <taxon>Cnidaria</taxon>
        <taxon>Anthozoa</taxon>
        <taxon>Hexacorallia</taxon>
        <taxon>Scleractinia</taxon>
        <taxon>Astrocoeniina</taxon>
        <taxon>Pocilloporidae</taxon>
        <taxon>Stylophora</taxon>
    </lineage>
</organism>
<dbReference type="InterPro" id="IPR000477">
    <property type="entry name" value="RT_dom"/>
</dbReference>
<keyword evidence="2 4" id="KW-0371">Homeobox</keyword>
<keyword evidence="9" id="KW-0808">Transferase</keyword>
<evidence type="ECO:0000256" key="2">
    <source>
        <dbReference type="ARBA" id="ARBA00023155"/>
    </source>
</evidence>
<feature type="DNA-binding region" description="Homeobox" evidence="4">
    <location>
        <begin position="417"/>
        <end position="476"/>
    </location>
</feature>
<dbReference type="OrthoDB" id="416454at2759"/>
<evidence type="ECO:0000259" key="7">
    <source>
        <dbReference type="PROSITE" id="PS50071"/>
    </source>
</evidence>
<dbReference type="PROSITE" id="PS50071">
    <property type="entry name" value="HOMEOBOX_2"/>
    <property type="match status" value="1"/>
</dbReference>
<feature type="domain" description="Homeobox" evidence="7">
    <location>
        <begin position="415"/>
        <end position="475"/>
    </location>
</feature>
<dbReference type="Pfam" id="PF00078">
    <property type="entry name" value="RVT_1"/>
    <property type="match status" value="1"/>
</dbReference>
<dbReference type="Pfam" id="PF00046">
    <property type="entry name" value="Homeodomain"/>
    <property type="match status" value="1"/>
</dbReference>
<dbReference type="InterPro" id="IPR001356">
    <property type="entry name" value="HD"/>
</dbReference>
<proteinExistence type="predicted"/>
<dbReference type="PANTHER" id="PTHR33332">
    <property type="entry name" value="REVERSE TRANSCRIPTASE DOMAIN-CONTAINING PROTEIN"/>
    <property type="match status" value="1"/>
</dbReference>
<comment type="caution">
    <text evidence="9">The sequence shown here is derived from an EMBL/GenBank/DDBJ whole genome shotgun (WGS) entry which is preliminary data.</text>
</comment>
<evidence type="ECO:0000256" key="1">
    <source>
        <dbReference type="ARBA" id="ARBA00023125"/>
    </source>
</evidence>
<evidence type="ECO:0000259" key="8">
    <source>
        <dbReference type="PROSITE" id="PS50878"/>
    </source>
</evidence>
<evidence type="ECO:0000313" key="10">
    <source>
        <dbReference type="Proteomes" id="UP000225706"/>
    </source>
</evidence>
<dbReference type="InterPro" id="IPR017970">
    <property type="entry name" value="Homeobox_CS"/>
</dbReference>
<dbReference type="Gene3D" id="1.10.10.60">
    <property type="entry name" value="Homeodomain-like"/>
    <property type="match status" value="1"/>
</dbReference>
<reference evidence="10" key="1">
    <citation type="journal article" date="2017" name="bioRxiv">
        <title>Comparative analysis of the genomes of Stylophora pistillata and Acropora digitifera provides evidence for extensive differences between species of corals.</title>
        <authorList>
            <person name="Voolstra C.R."/>
            <person name="Li Y."/>
            <person name="Liew Y.J."/>
            <person name="Baumgarten S."/>
            <person name="Zoccola D."/>
            <person name="Flot J.-F."/>
            <person name="Tambutte S."/>
            <person name="Allemand D."/>
            <person name="Aranda M."/>
        </authorList>
    </citation>
    <scope>NUCLEOTIDE SEQUENCE [LARGE SCALE GENOMIC DNA]</scope>
</reference>
<sequence length="483" mass="55491">MRSPWFLKEYAHEIGPILTAIYQASIDSGIVPSRWKYAHVGGVYKSGEKSDPRSYRAMLLTCIASKVLEHIVYSHVMKHLDSHQILTDVQLGFRAKRSTVTQSITIAHDLGQTIQDNKFVHAAILDLSKAFDKVPHQRLLHKLEYYDIRENLLKWFESFLTGRTQSVVPIMVSSGVPQGRVLGPLLFLLYVNDLPETLQSSVILFADDALMYGSISREEDCDKLQADLFEMEYWQDRWQMKFNPSKCKIVCISTKKSPPLKKYVFCRSELGEVESNCWLYPPTAAPSYFPMAEFHPDTIRGTGRYPDQMVLNPPGDKPATRTTHLSSYRNLPPNYQSPTSYLPSHGNTFYPARAPIRQDLLPSPSDAYRILELGTANTQYSSFNSLLERNTDLASNKDSPRLEDSSSHGIDDKVTRPQRGRTVFSAHQLHELEKVFTTDQYISGQQRRRLSAILGLTETQVRVWFQNRRIKWRKNRLERKIKM</sequence>
<dbReference type="STRING" id="50429.A0A2B4S6Z6"/>
<feature type="compositionally biased region" description="Basic and acidic residues" evidence="6">
    <location>
        <begin position="398"/>
        <end position="415"/>
    </location>
</feature>
<evidence type="ECO:0000313" key="9">
    <source>
        <dbReference type="EMBL" id="PFX24813.1"/>
    </source>
</evidence>
<dbReference type="PROSITE" id="PS50878">
    <property type="entry name" value="RT_POL"/>
    <property type="match status" value="1"/>
</dbReference>
<dbReference type="EMBL" id="LSMT01000166">
    <property type="protein sequence ID" value="PFX24813.1"/>
    <property type="molecule type" value="Genomic_DNA"/>
</dbReference>
<dbReference type="InterPro" id="IPR000047">
    <property type="entry name" value="HTH_motif"/>
</dbReference>
<evidence type="ECO:0000256" key="4">
    <source>
        <dbReference type="PROSITE-ProRule" id="PRU00108"/>
    </source>
</evidence>
<dbReference type="GO" id="GO:0000981">
    <property type="term" value="F:DNA-binding transcription factor activity, RNA polymerase II-specific"/>
    <property type="evidence" value="ECO:0007669"/>
    <property type="project" value="InterPro"/>
</dbReference>
<keyword evidence="9" id="KW-0548">Nucleotidyltransferase</keyword>
<dbReference type="CDD" id="cd01650">
    <property type="entry name" value="RT_nLTR_like"/>
    <property type="match status" value="1"/>
</dbReference>
<name>A0A2B4S6Z6_STYPI</name>
<dbReference type="PRINTS" id="PR00031">
    <property type="entry name" value="HTHREPRESSR"/>
</dbReference>
<dbReference type="GO" id="GO:0003677">
    <property type="term" value="F:DNA binding"/>
    <property type="evidence" value="ECO:0007669"/>
    <property type="project" value="UniProtKB-UniRule"/>
</dbReference>
<keyword evidence="9" id="KW-0695">RNA-directed DNA polymerase</keyword>
<dbReference type="InterPro" id="IPR009057">
    <property type="entry name" value="Homeodomain-like_sf"/>
</dbReference>
<dbReference type="GO" id="GO:0003964">
    <property type="term" value="F:RNA-directed DNA polymerase activity"/>
    <property type="evidence" value="ECO:0007669"/>
    <property type="project" value="UniProtKB-KW"/>
</dbReference>
<dbReference type="Proteomes" id="UP000225706">
    <property type="component" value="Unassembled WGS sequence"/>
</dbReference>
<accession>A0A2B4S6Z6</accession>
<gene>
    <name evidence="9" type="primary">RTase</name>
    <name evidence="9" type="ORF">AWC38_SpisGene10575</name>
</gene>
<evidence type="ECO:0000256" key="3">
    <source>
        <dbReference type="ARBA" id="ARBA00023242"/>
    </source>
</evidence>